<dbReference type="AlphaFoldDB" id="A0A2Z7CVD8"/>
<protein>
    <submittedName>
        <fullName evidence="2">Uncharacterized protein</fullName>
    </submittedName>
</protein>
<keyword evidence="3" id="KW-1185">Reference proteome</keyword>
<feature type="compositionally biased region" description="Basic and acidic residues" evidence="1">
    <location>
        <begin position="68"/>
        <end position="84"/>
    </location>
</feature>
<dbReference type="OrthoDB" id="903853at2759"/>
<evidence type="ECO:0000256" key="1">
    <source>
        <dbReference type="SAM" id="MobiDB-lite"/>
    </source>
</evidence>
<evidence type="ECO:0000313" key="3">
    <source>
        <dbReference type="Proteomes" id="UP000250235"/>
    </source>
</evidence>
<dbReference type="PANTHER" id="PTHR38221:SF1">
    <property type="entry name" value="OVULE PROTEIN"/>
    <property type="match status" value="1"/>
</dbReference>
<dbReference type="Proteomes" id="UP000250235">
    <property type="component" value="Unassembled WGS sequence"/>
</dbReference>
<reference evidence="2 3" key="1">
    <citation type="journal article" date="2015" name="Proc. Natl. Acad. Sci. U.S.A.">
        <title>The resurrection genome of Boea hygrometrica: A blueprint for survival of dehydration.</title>
        <authorList>
            <person name="Xiao L."/>
            <person name="Yang G."/>
            <person name="Zhang L."/>
            <person name="Yang X."/>
            <person name="Zhao S."/>
            <person name="Ji Z."/>
            <person name="Zhou Q."/>
            <person name="Hu M."/>
            <person name="Wang Y."/>
            <person name="Chen M."/>
            <person name="Xu Y."/>
            <person name="Jin H."/>
            <person name="Xiao X."/>
            <person name="Hu G."/>
            <person name="Bao F."/>
            <person name="Hu Y."/>
            <person name="Wan P."/>
            <person name="Li L."/>
            <person name="Deng X."/>
            <person name="Kuang T."/>
            <person name="Xiang C."/>
            <person name="Zhu J.K."/>
            <person name="Oliver M.J."/>
            <person name="He Y."/>
        </authorList>
    </citation>
    <scope>NUCLEOTIDE SEQUENCE [LARGE SCALE GENOMIC DNA]</scope>
    <source>
        <strain evidence="3">cv. XS01</strain>
    </source>
</reference>
<gene>
    <name evidence="2" type="ORF">F511_19620</name>
</gene>
<dbReference type="EMBL" id="KQ992348">
    <property type="protein sequence ID" value="KZV50708.1"/>
    <property type="molecule type" value="Genomic_DNA"/>
</dbReference>
<evidence type="ECO:0000313" key="2">
    <source>
        <dbReference type="EMBL" id="KZV50708.1"/>
    </source>
</evidence>
<name>A0A2Z7CVD8_9LAMI</name>
<dbReference type="PANTHER" id="PTHR38221">
    <property type="entry name" value="BNAA04G14260D PROTEIN"/>
    <property type="match status" value="1"/>
</dbReference>
<sequence length="415" mass="46247">MEEEQEDRFASIIKFCNPTASQEVKLRNCPLARESENFLDSNPDPISSSPEPMQSPPIGIVIVSLPDSSDKSADRNSSREEDAVFHTPPEEQNPDESSSDGARSIDLKARFRKKKRLRISGVEIGDELTSKKNKVCEELNGDTVPIDDTEMITTELDENEGIRKLPETVDLLSTDSGDDSLEKIAESVFRDAKEVERGKLEETEGVVEKFMHDCDTGNGNDVLMTTCEHVENVKANKYEMPHKNDTCYGTIGNNKSVGNGCVEMRDSGMGGDEEFGNITEVENVNKETREVAGWRIARKSIEDIDKFKYVGDRENGGLRNTRVRAVGGVGRKRELPMSLKGKEKNMGDGDVAANSVGTKTRMLKDFLHAFNLVVGEAEEGCGDTDFLEIAKSRGMTFPRPRWWPSEGDESYNYWP</sequence>
<accession>A0A2Z7CVD8</accession>
<organism evidence="2 3">
    <name type="scientific">Dorcoceras hygrometricum</name>
    <dbReference type="NCBI Taxonomy" id="472368"/>
    <lineage>
        <taxon>Eukaryota</taxon>
        <taxon>Viridiplantae</taxon>
        <taxon>Streptophyta</taxon>
        <taxon>Embryophyta</taxon>
        <taxon>Tracheophyta</taxon>
        <taxon>Spermatophyta</taxon>
        <taxon>Magnoliopsida</taxon>
        <taxon>eudicotyledons</taxon>
        <taxon>Gunneridae</taxon>
        <taxon>Pentapetalae</taxon>
        <taxon>asterids</taxon>
        <taxon>lamiids</taxon>
        <taxon>Lamiales</taxon>
        <taxon>Gesneriaceae</taxon>
        <taxon>Didymocarpoideae</taxon>
        <taxon>Trichosporeae</taxon>
        <taxon>Loxocarpinae</taxon>
        <taxon>Dorcoceras</taxon>
    </lineage>
</organism>
<feature type="region of interest" description="Disordered" evidence="1">
    <location>
        <begin position="35"/>
        <end position="105"/>
    </location>
</feature>
<proteinExistence type="predicted"/>
<feature type="compositionally biased region" description="Polar residues" evidence="1">
    <location>
        <begin position="38"/>
        <end position="52"/>
    </location>
</feature>